<dbReference type="Pfam" id="PF04145">
    <property type="entry name" value="Ctr"/>
    <property type="match status" value="2"/>
</dbReference>
<keyword evidence="4" id="KW-0406">Ion transport</keyword>
<comment type="subcellular location">
    <subcellularLocation>
        <location evidence="4">Membrane</location>
        <topology evidence="4">Multi-pass membrane protein</topology>
    </subcellularLocation>
</comment>
<evidence type="ECO:0000313" key="5">
    <source>
        <dbReference type="EMBL" id="QID80020.1"/>
    </source>
</evidence>
<evidence type="ECO:0000313" key="6">
    <source>
        <dbReference type="Proteomes" id="UP000501346"/>
    </source>
</evidence>
<keyword evidence="1 4" id="KW-0812">Transmembrane</keyword>
<gene>
    <name evidence="5" type="primary">CTR2_1</name>
    <name evidence="5" type="ORF">GRS66_002323</name>
</gene>
<organism evidence="5 6">
    <name type="scientific">Saccharomyces pastorianus</name>
    <name type="common">Lager yeast</name>
    <name type="synonym">Saccharomyces cerevisiae x Saccharomyces eubayanus</name>
    <dbReference type="NCBI Taxonomy" id="27292"/>
    <lineage>
        <taxon>Eukaryota</taxon>
        <taxon>Fungi</taxon>
        <taxon>Dikarya</taxon>
        <taxon>Ascomycota</taxon>
        <taxon>Saccharomycotina</taxon>
        <taxon>Saccharomycetes</taxon>
        <taxon>Saccharomycetales</taxon>
        <taxon>Saccharomycetaceae</taxon>
        <taxon>Saccharomyces</taxon>
    </lineage>
</organism>
<keyword evidence="6" id="KW-1185">Reference proteome</keyword>
<dbReference type="GO" id="GO:0000329">
    <property type="term" value="C:fungal-type vacuole membrane"/>
    <property type="evidence" value="ECO:0007669"/>
    <property type="project" value="TreeGrafter"/>
</dbReference>
<keyword evidence="2 4" id="KW-1133">Transmembrane helix</keyword>
<dbReference type="PANTHER" id="PTHR12483">
    <property type="entry name" value="SOLUTE CARRIER FAMILY 31 COPPER TRANSPORTERS"/>
    <property type="match status" value="1"/>
</dbReference>
<evidence type="ECO:0000256" key="2">
    <source>
        <dbReference type="ARBA" id="ARBA00022989"/>
    </source>
</evidence>
<accession>A0A6C1DTT3</accession>
<feature type="transmembrane region" description="Helical" evidence="4">
    <location>
        <begin position="145"/>
        <end position="168"/>
    </location>
</feature>
<dbReference type="PANTHER" id="PTHR12483:SF115">
    <property type="entry name" value="COPPER TRANSPORT PROTEIN"/>
    <property type="match status" value="1"/>
</dbReference>
<dbReference type="InterPro" id="IPR007274">
    <property type="entry name" value="Cop_transporter"/>
</dbReference>
<reference evidence="5 6" key="1">
    <citation type="journal article" date="2019" name="BMC Genomics">
        <title>Chromosome level assembly and comparative genome analysis confirm lager-brewing yeasts originated from a single hybridization.</title>
        <authorList>
            <person name="Salazar A.N."/>
            <person name="Gorter de Vries A.R."/>
            <person name="van den Broek M."/>
            <person name="Brouwers N."/>
            <person name="de la Torre Cortes P."/>
            <person name="Kuijpers N.G.A."/>
            <person name="Daran J.G."/>
            <person name="Abeel T."/>
        </authorList>
    </citation>
    <scope>NUCLEOTIDE SEQUENCE [LARGE SCALE GENOMIC DNA]</scope>
    <source>
        <strain evidence="5 6">CBS 1483</strain>
    </source>
</reference>
<sequence>MDDKKTWSTVTLRTFNQLVTSTLIGYSKKMDSMNHKMEGNAGHDHSDMHMGDGDDTCSMNMLFSWSYKNTCVVFEWWHIKTLPGLILSCLAIFGLAYLYEYLKYCVHKRQLSQRVLLPNRSLTKINQADKVSNSILYGLQVGFSFMLMLVFMTYNGWLMLAVVCGAIWGNYSWRTSYSPEIDDSSLACH</sequence>
<feature type="transmembrane region" description="Helical" evidence="4">
    <location>
        <begin position="82"/>
        <end position="102"/>
    </location>
</feature>
<proteinExistence type="inferred from homology"/>
<evidence type="ECO:0000256" key="4">
    <source>
        <dbReference type="RuleBase" id="RU367022"/>
    </source>
</evidence>
<keyword evidence="4" id="KW-0186">Copper</keyword>
<dbReference type="EMBL" id="CP048989">
    <property type="protein sequence ID" value="QID80020.1"/>
    <property type="molecule type" value="Genomic_DNA"/>
</dbReference>
<comment type="similarity">
    <text evidence="4">Belongs to the copper transporter (Ctr) (TC 1.A.56) family. SLC31A subfamily.</text>
</comment>
<dbReference type="AlphaFoldDB" id="A0A6C1DTT3"/>
<protein>
    <recommendedName>
        <fullName evidence="4">Copper transport protein</fullName>
    </recommendedName>
</protein>
<dbReference type="OrthoDB" id="161814at2759"/>
<dbReference type="GO" id="GO:0005375">
    <property type="term" value="F:copper ion transmembrane transporter activity"/>
    <property type="evidence" value="ECO:0007669"/>
    <property type="project" value="UniProtKB-UniRule"/>
</dbReference>
<dbReference type="Proteomes" id="UP000501346">
    <property type="component" value="Chromosome ScVIII"/>
</dbReference>
<evidence type="ECO:0000256" key="3">
    <source>
        <dbReference type="ARBA" id="ARBA00023136"/>
    </source>
</evidence>
<keyword evidence="4" id="KW-0187">Copper transport</keyword>
<evidence type="ECO:0000256" key="1">
    <source>
        <dbReference type="ARBA" id="ARBA00022692"/>
    </source>
</evidence>
<keyword evidence="3 4" id="KW-0472">Membrane</keyword>
<name>A0A6C1DTT3_SACPS</name>
<keyword evidence="4" id="KW-0813">Transport</keyword>